<feature type="transmembrane region" description="Helical" evidence="13">
    <location>
        <begin position="104"/>
        <end position="126"/>
    </location>
</feature>
<evidence type="ECO:0000313" key="14">
    <source>
        <dbReference type="EMBL" id="NHA67798.1"/>
    </source>
</evidence>
<dbReference type="PIRSF" id="PIRSF000847">
    <property type="entry name" value="Phos_ph_gly_syn"/>
    <property type="match status" value="1"/>
</dbReference>
<evidence type="ECO:0000256" key="9">
    <source>
        <dbReference type="ARBA" id="ARBA00023209"/>
    </source>
</evidence>
<comment type="subcellular location">
    <subcellularLocation>
        <location evidence="1">Membrane</location>
        <topology evidence="1">Multi-pass membrane protein</topology>
    </subcellularLocation>
</comment>
<dbReference type="RefSeq" id="WP_165566406.1">
    <property type="nucleotide sequence ID" value="NZ_SAYU02000017.1"/>
</dbReference>
<dbReference type="InterPro" id="IPR000462">
    <property type="entry name" value="CDP-OH_P_trans"/>
</dbReference>
<dbReference type="EC" id="2.7.8.5" evidence="11"/>
<evidence type="ECO:0000256" key="12">
    <source>
        <dbReference type="RuleBase" id="RU003750"/>
    </source>
</evidence>
<feature type="transmembrane region" description="Helical" evidence="13">
    <location>
        <begin position="138"/>
        <end position="155"/>
    </location>
</feature>
<dbReference type="InterPro" id="IPR043130">
    <property type="entry name" value="CDP-OH_PTrfase_TM_dom"/>
</dbReference>
<keyword evidence="10" id="KW-1208">Phospholipid metabolism</keyword>
<accession>A0A8T6R0J9</accession>
<evidence type="ECO:0000256" key="1">
    <source>
        <dbReference type="ARBA" id="ARBA00004141"/>
    </source>
</evidence>
<dbReference type="PANTHER" id="PTHR14269:SF52">
    <property type="entry name" value="PHOSPHATIDYLGLYCEROPHOSPHATE SYNTHASE-RELATED"/>
    <property type="match status" value="1"/>
</dbReference>
<evidence type="ECO:0000256" key="3">
    <source>
        <dbReference type="ARBA" id="ARBA00022516"/>
    </source>
</evidence>
<comment type="similarity">
    <text evidence="2 12">Belongs to the CDP-alcohol phosphatidyltransferase class-I family.</text>
</comment>
<evidence type="ECO:0000256" key="5">
    <source>
        <dbReference type="ARBA" id="ARBA00022692"/>
    </source>
</evidence>
<dbReference type="InterPro" id="IPR004570">
    <property type="entry name" value="Phosphatidylglycerol_P_synth"/>
</dbReference>
<evidence type="ECO:0000256" key="10">
    <source>
        <dbReference type="ARBA" id="ARBA00023264"/>
    </source>
</evidence>
<name>A0A8T6R0J9_9MICO</name>
<dbReference type="GO" id="GO:0008444">
    <property type="term" value="F:CDP-diacylglycerol-glycerol-3-phosphate 3-phosphatidyltransferase activity"/>
    <property type="evidence" value="ECO:0007669"/>
    <property type="project" value="UniProtKB-UniRule"/>
</dbReference>
<dbReference type="InterPro" id="IPR050324">
    <property type="entry name" value="CDP-alcohol_PTase-I"/>
</dbReference>
<dbReference type="Pfam" id="PF01066">
    <property type="entry name" value="CDP-OH_P_transf"/>
    <property type="match status" value="1"/>
</dbReference>
<dbReference type="GO" id="GO:0046474">
    <property type="term" value="P:glycerophospholipid biosynthetic process"/>
    <property type="evidence" value="ECO:0007669"/>
    <property type="project" value="TreeGrafter"/>
</dbReference>
<evidence type="ECO:0000313" key="15">
    <source>
        <dbReference type="Proteomes" id="UP000287866"/>
    </source>
</evidence>
<keyword evidence="5 13" id="KW-0812">Transmembrane</keyword>
<dbReference type="Proteomes" id="UP000287866">
    <property type="component" value="Unassembled WGS sequence"/>
</dbReference>
<proteinExistence type="inferred from homology"/>
<evidence type="ECO:0000256" key="11">
    <source>
        <dbReference type="NCBIfam" id="TIGR00560"/>
    </source>
</evidence>
<evidence type="ECO:0000256" key="7">
    <source>
        <dbReference type="ARBA" id="ARBA00023098"/>
    </source>
</evidence>
<organism evidence="14 15">
    <name type="scientific">Phycicoccus flavus</name>
    <dbReference type="NCBI Taxonomy" id="2502783"/>
    <lineage>
        <taxon>Bacteria</taxon>
        <taxon>Bacillati</taxon>
        <taxon>Actinomycetota</taxon>
        <taxon>Actinomycetes</taxon>
        <taxon>Micrococcales</taxon>
        <taxon>Intrasporangiaceae</taxon>
        <taxon>Phycicoccus</taxon>
    </lineage>
</organism>
<evidence type="ECO:0000256" key="6">
    <source>
        <dbReference type="ARBA" id="ARBA00022989"/>
    </source>
</evidence>
<evidence type="ECO:0000256" key="4">
    <source>
        <dbReference type="ARBA" id="ARBA00022679"/>
    </source>
</evidence>
<evidence type="ECO:0000256" key="8">
    <source>
        <dbReference type="ARBA" id="ARBA00023136"/>
    </source>
</evidence>
<comment type="caution">
    <text evidence="14">The sequence shown here is derived from an EMBL/GenBank/DDBJ whole genome shotgun (WGS) entry which is preliminary data.</text>
</comment>
<keyword evidence="7" id="KW-0443">Lipid metabolism</keyword>
<keyword evidence="3" id="KW-0444">Lipid biosynthesis</keyword>
<evidence type="ECO:0000256" key="2">
    <source>
        <dbReference type="ARBA" id="ARBA00010441"/>
    </source>
</evidence>
<dbReference type="Gene3D" id="1.20.120.1760">
    <property type="match status" value="1"/>
</dbReference>
<gene>
    <name evidence="14" type="primary">pgsA</name>
    <name evidence="14" type="ORF">EPD83_007005</name>
</gene>
<keyword evidence="6 13" id="KW-1133">Transmembrane helix</keyword>
<dbReference type="PROSITE" id="PS00379">
    <property type="entry name" value="CDP_ALCOHOL_P_TRANSF"/>
    <property type="match status" value="1"/>
</dbReference>
<dbReference type="EMBL" id="SAYU02000017">
    <property type="protein sequence ID" value="NHA67798.1"/>
    <property type="molecule type" value="Genomic_DNA"/>
</dbReference>
<dbReference type="NCBIfam" id="TIGR00560">
    <property type="entry name" value="pgsA"/>
    <property type="match status" value="1"/>
</dbReference>
<feature type="transmembrane region" description="Helical" evidence="13">
    <location>
        <begin position="167"/>
        <end position="189"/>
    </location>
</feature>
<keyword evidence="8 13" id="KW-0472">Membrane</keyword>
<sequence>MDPASPVVPETGPSPWNIANYLTVLRLLLVPVFGWLLLLRGGDTPGLRWAAFAVFAVAMVTDRVDGDLARSRGLVTNFGKVADPIADKALVTMALVGLSIVGEVWWWVTALVLAREWGITAVRFWVIRHGVMAAGRGGKLKTLLQTFGIGFLLWPRWTLPAPELWDLLAYGLLAAAVAVTVVTGVDYLVQAVRLRQRSDRTARKRAARAAREARAARRRERREG</sequence>
<keyword evidence="4 12" id="KW-0808">Transferase</keyword>
<feature type="transmembrane region" description="Helical" evidence="13">
    <location>
        <begin position="46"/>
        <end position="64"/>
    </location>
</feature>
<dbReference type="InterPro" id="IPR048254">
    <property type="entry name" value="CDP_ALCOHOL_P_TRANSF_CS"/>
</dbReference>
<reference evidence="14" key="1">
    <citation type="submission" date="2020-03" db="EMBL/GenBank/DDBJ databases">
        <title>Phycicoccus flavus sp. nov., a novel endophytic actinobacterium isolated from branch of Kandelia candel.</title>
        <authorList>
            <person name="Tuo L."/>
        </authorList>
    </citation>
    <scope>NUCLEOTIDE SEQUENCE</scope>
    <source>
        <strain evidence="14">CMS6Z-2</strain>
    </source>
</reference>
<dbReference type="GO" id="GO:0016020">
    <property type="term" value="C:membrane"/>
    <property type="evidence" value="ECO:0007669"/>
    <property type="project" value="UniProtKB-SubCell"/>
</dbReference>
<dbReference type="PANTHER" id="PTHR14269">
    <property type="entry name" value="CDP-DIACYLGLYCEROL--GLYCEROL-3-PHOSPHATE 3-PHOSPHATIDYLTRANSFERASE-RELATED"/>
    <property type="match status" value="1"/>
</dbReference>
<dbReference type="AlphaFoldDB" id="A0A8T6R0J9"/>
<keyword evidence="15" id="KW-1185">Reference proteome</keyword>
<evidence type="ECO:0000256" key="13">
    <source>
        <dbReference type="SAM" id="Phobius"/>
    </source>
</evidence>
<keyword evidence="9" id="KW-0594">Phospholipid biosynthesis</keyword>
<protein>
    <recommendedName>
        <fullName evidence="11">CDP-diacylglycerol--glycerol-3-phosphate 3-phosphatidyltransferase</fullName>
        <ecNumber evidence="11">2.7.8.5</ecNumber>
    </recommendedName>
</protein>
<feature type="transmembrane region" description="Helical" evidence="13">
    <location>
        <begin position="18"/>
        <end position="39"/>
    </location>
</feature>